<gene>
    <name evidence="2" type="ORF">HMPREF6485_2560</name>
</gene>
<dbReference type="AlphaFoldDB" id="E6KAC4"/>
<feature type="compositionally biased region" description="Basic residues" evidence="1">
    <location>
        <begin position="17"/>
        <end position="26"/>
    </location>
</feature>
<dbReference type="Proteomes" id="UP000003112">
    <property type="component" value="Unassembled WGS sequence"/>
</dbReference>
<dbReference type="EMBL" id="AEPD01000046">
    <property type="protein sequence ID" value="EFU29497.1"/>
    <property type="molecule type" value="Genomic_DNA"/>
</dbReference>
<evidence type="ECO:0000313" key="2">
    <source>
        <dbReference type="EMBL" id="EFU29497.1"/>
    </source>
</evidence>
<evidence type="ECO:0000256" key="1">
    <source>
        <dbReference type="SAM" id="MobiDB-lite"/>
    </source>
</evidence>
<organism evidence="2 3">
    <name type="scientific">Segatella buccae ATCC 33574</name>
    <dbReference type="NCBI Taxonomy" id="873513"/>
    <lineage>
        <taxon>Bacteria</taxon>
        <taxon>Pseudomonadati</taxon>
        <taxon>Bacteroidota</taxon>
        <taxon>Bacteroidia</taxon>
        <taxon>Bacteroidales</taxon>
        <taxon>Prevotellaceae</taxon>
        <taxon>Segatella</taxon>
    </lineage>
</organism>
<feature type="compositionally biased region" description="Basic and acidic residues" evidence="1">
    <location>
        <begin position="73"/>
        <end position="92"/>
    </location>
</feature>
<protein>
    <submittedName>
        <fullName evidence="2">Uncharacterized protein</fullName>
    </submittedName>
</protein>
<keyword evidence="3" id="KW-1185">Reference proteome</keyword>
<name>E6KAC4_9BACT</name>
<comment type="caution">
    <text evidence="2">The sequence shown here is derived from an EMBL/GenBank/DDBJ whole genome shotgun (WGS) entry which is preliminary data.</text>
</comment>
<evidence type="ECO:0000313" key="3">
    <source>
        <dbReference type="Proteomes" id="UP000003112"/>
    </source>
</evidence>
<sequence>MARRRRGGGGSRDGSRAHKKAYKKSSGRVGQIAQKRGGGEARKHIGNGILGARMAETATPGGSNGLCRNAKGPPRDGERGPLARSFGPRDREKEASVIVWKTEFVDCQSFANVSEIRVFAASCDFSGCAPSTEVIFEEERGQKGKPKKSPPTAP</sequence>
<proteinExistence type="predicted"/>
<feature type="region of interest" description="Disordered" evidence="1">
    <location>
        <begin position="1"/>
        <end position="92"/>
    </location>
</feature>
<accession>E6KAC4</accession>
<reference evidence="2 3" key="1">
    <citation type="submission" date="2010-10" db="EMBL/GenBank/DDBJ databases">
        <authorList>
            <person name="Muzny D."/>
            <person name="Qin X."/>
            <person name="Deng J."/>
            <person name="Jiang H."/>
            <person name="Liu Y."/>
            <person name="Qu J."/>
            <person name="Song X.-Z."/>
            <person name="Zhang L."/>
            <person name="Thornton R."/>
            <person name="Coyle M."/>
            <person name="Francisco L."/>
            <person name="Jackson L."/>
            <person name="Javaid M."/>
            <person name="Korchina V."/>
            <person name="Kovar C."/>
            <person name="Mata R."/>
            <person name="Mathew T."/>
            <person name="Ngo R."/>
            <person name="Nguyen L."/>
            <person name="Nguyen N."/>
            <person name="Okwuonu G."/>
            <person name="Ongeri F."/>
            <person name="Pham C."/>
            <person name="Simmons D."/>
            <person name="Wilczek-Boney K."/>
            <person name="Hale W."/>
            <person name="Jakkamsetti A."/>
            <person name="Pham P."/>
            <person name="Ruth R."/>
            <person name="San Lucas F."/>
            <person name="Warren J."/>
            <person name="Zhang J."/>
            <person name="Zhao Z."/>
            <person name="Zhou C."/>
            <person name="Zhu D."/>
            <person name="Lee S."/>
            <person name="Bess C."/>
            <person name="Blankenburg K."/>
            <person name="Forbes L."/>
            <person name="Fu Q."/>
            <person name="Gubbala S."/>
            <person name="Hirani K."/>
            <person name="Jayaseelan J.C."/>
            <person name="Lara F."/>
            <person name="Munidasa M."/>
            <person name="Palculict T."/>
            <person name="Patil S."/>
            <person name="Pu L.-L."/>
            <person name="Saada N."/>
            <person name="Tang L."/>
            <person name="Weissenberger G."/>
            <person name="Zhu Y."/>
            <person name="Hemphill L."/>
            <person name="Shang Y."/>
            <person name="Youmans B."/>
            <person name="Ayvaz T."/>
            <person name="Ross M."/>
            <person name="Santibanez J."/>
            <person name="Aqrawi P."/>
            <person name="Gross S."/>
            <person name="Joshi V."/>
            <person name="Fowler G."/>
            <person name="Nazareth L."/>
            <person name="Reid J."/>
            <person name="Worley K."/>
            <person name="Petrosino J."/>
            <person name="Highlander S."/>
            <person name="Gibbs R."/>
        </authorList>
    </citation>
    <scope>NUCLEOTIDE SEQUENCE [LARGE SCALE GENOMIC DNA]</scope>
    <source>
        <strain evidence="2 3">ATCC 33574</strain>
    </source>
</reference>
<dbReference type="HOGENOM" id="CLU_1702667_0_0_10"/>